<organism evidence="2 3">
    <name type="scientific">Arenicella chitinivorans</name>
    <dbReference type="NCBI Taxonomy" id="1329800"/>
    <lineage>
        <taxon>Bacteria</taxon>
        <taxon>Pseudomonadati</taxon>
        <taxon>Pseudomonadota</taxon>
        <taxon>Gammaproteobacteria</taxon>
        <taxon>Arenicellales</taxon>
        <taxon>Arenicellaceae</taxon>
        <taxon>Arenicella</taxon>
    </lineage>
</organism>
<dbReference type="AlphaFoldDB" id="A0A918VGY8"/>
<comment type="caution">
    <text evidence="2">The sequence shown here is derived from an EMBL/GenBank/DDBJ whole genome shotgun (WGS) entry which is preliminary data.</text>
</comment>
<feature type="transmembrane region" description="Helical" evidence="1">
    <location>
        <begin position="155"/>
        <end position="173"/>
    </location>
</feature>
<keyword evidence="3" id="KW-1185">Reference proteome</keyword>
<proteinExistence type="predicted"/>
<dbReference type="EMBL" id="BMXA01000001">
    <property type="protein sequence ID" value="GGZ95989.1"/>
    <property type="molecule type" value="Genomic_DNA"/>
</dbReference>
<gene>
    <name evidence="2" type="ORF">GCM10008090_00210</name>
</gene>
<accession>A0A918VGY8</accession>
<keyword evidence="1" id="KW-1133">Transmembrane helix</keyword>
<sequence>MNAQMKQIDRYLADLTKYLTRLEHDRVGDVVAEVRSHILDACEAEDAEMGSVDIDGLLSRFGEPRLLAARYTEHVLTGAPLPRGMHAIQVVKRNAKKGLTVGMFVYGYGVALGIVALAIVKLLFPSQLGAWSAAGGESLTISLFGAPADQGAELLGYWLVPIMLGIAAVLAYFTTRVISELKRAE</sequence>
<name>A0A918VGY8_9GAMM</name>
<evidence type="ECO:0000313" key="3">
    <source>
        <dbReference type="Proteomes" id="UP000614811"/>
    </source>
</evidence>
<dbReference type="Proteomes" id="UP000614811">
    <property type="component" value="Unassembled WGS sequence"/>
</dbReference>
<evidence type="ECO:0008006" key="4">
    <source>
        <dbReference type="Google" id="ProtNLM"/>
    </source>
</evidence>
<reference evidence="2" key="1">
    <citation type="journal article" date="2014" name="Int. J. Syst. Evol. Microbiol.">
        <title>Complete genome sequence of Corynebacterium casei LMG S-19264T (=DSM 44701T), isolated from a smear-ripened cheese.</title>
        <authorList>
            <consortium name="US DOE Joint Genome Institute (JGI-PGF)"/>
            <person name="Walter F."/>
            <person name="Albersmeier A."/>
            <person name="Kalinowski J."/>
            <person name="Ruckert C."/>
        </authorList>
    </citation>
    <scope>NUCLEOTIDE SEQUENCE</scope>
    <source>
        <strain evidence="2">KCTC 12711</strain>
    </source>
</reference>
<protein>
    <recommendedName>
        <fullName evidence="4">DUF1700 domain-containing protein</fullName>
    </recommendedName>
</protein>
<keyword evidence="1" id="KW-0472">Membrane</keyword>
<evidence type="ECO:0000256" key="1">
    <source>
        <dbReference type="SAM" id="Phobius"/>
    </source>
</evidence>
<evidence type="ECO:0000313" key="2">
    <source>
        <dbReference type="EMBL" id="GGZ95989.1"/>
    </source>
</evidence>
<dbReference type="Pfam" id="PF22564">
    <property type="entry name" value="HAAS"/>
    <property type="match status" value="1"/>
</dbReference>
<reference evidence="2" key="2">
    <citation type="submission" date="2020-09" db="EMBL/GenBank/DDBJ databases">
        <authorList>
            <person name="Sun Q."/>
            <person name="Kim S."/>
        </authorList>
    </citation>
    <scope>NUCLEOTIDE SEQUENCE</scope>
    <source>
        <strain evidence="2">KCTC 12711</strain>
    </source>
</reference>
<feature type="transmembrane region" description="Helical" evidence="1">
    <location>
        <begin position="103"/>
        <end position="124"/>
    </location>
</feature>
<keyword evidence="1" id="KW-0812">Transmembrane</keyword>